<proteinExistence type="predicted"/>
<protein>
    <submittedName>
        <fullName evidence="3">Uncharacterized protein</fullName>
    </submittedName>
</protein>
<dbReference type="VEuPathDB" id="FungiDB:I7I52_08500"/>
<evidence type="ECO:0000256" key="1">
    <source>
        <dbReference type="SAM" id="MobiDB-lite"/>
    </source>
</evidence>
<feature type="compositionally biased region" description="Polar residues" evidence="1">
    <location>
        <begin position="425"/>
        <end position="435"/>
    </location>
</feature>
<feature type="compositionally biased region" description="Polar residues" evidence="1">
    <location>
        <begin position="649"/>
        <end position="658"/>
    </location>
</feature>
<keyword evidence="2" id="KW-0812">Transmembrane</keyword>
<feature type="compositionally biased region" description="Low complexity" evidence="1">
    <location>
        <begin position="379"/>
        <end position="389"/>
    </location>
</feature>
<name>A0A8H7YHH4_AJECA</name>
<feature type="compositionally biased region" description="Low complexity" evidence="1">
    <location>
        <begin position="55"/>
        <end position="77"/>
    </location>
</feature>
<evidence type="ECO:0000313" key="3">
    <source>
        <dbReference type="EMBL" id="KAG5291236.1"/>
    </source>
</evidence>
<dbReference type="Proteomes" id="UP000670092">
    <property type="component" value="Unassembled WGS sequence"/>
</dbReference>
<feature type="compositionally biased region" description="Polar residues" evidence="1">
    <location>
        <begin position="559"/>
        <end position="579"/>
    </location>
</feature>
<dbReference type="OrthoDB" id="4188049at2759"/>
<evidence type="ECO:0000256" key="2">
    <source>
        <dbReference type="SAM" id="Phobius"/>
    </source>
</evidence>
<comment type="caution">
    <text evidence="3">The sequence shown here is derived from an EMBL/GenBank/DDBJ whole genome shotgun (WGS) entry which is preliminary data.</text>
</comment>
<keyword evidence="2" id="KW-1133">Transmembrane helix</keyword>
<dbReference type="AlphaFoldDB" id="A0A8H7YHH4"/>
<feature type="region of interest" description="Disordered" evidence="1">
    <location>
        <begin position="377"/>
        <end position="470"/>
    </location>
</feature>
<feature type="transmembrane region" description="Helical" evidence="2">
    <location>
        <begin position="117"/>
        <end position="136"/>
    </location>
</feature>
<feature type="region of interest" description="Disordered" evidence="1">
    <location>
        <begin position="48"/>
        <end position="77"/>
    </location>
</feature>
<feature type="compositionally biased region" description="Polar residues" evidence="1">
    <location>
        <begin position="459"/>
        <end position="470"/>
    </location>
</feature>
<feature type="region of interest" description="Disordered" evidence="1">
    <location>
        <begin position="160"/>
        <end position="184"/>
    </location>
</feature>
<evidence type="ECO:0000313" key="4">
    <source>
        <dbReference type="Proteomes" id="UP000670092"/>
    </source>
</evidence>
<gene>
    <name evidence="3" type="ORF">I7I52_08500</name>
</gene>
<sequence>MSSLRSSTTSSCPQPSPVKKLSARAESISFVSVTTTLTVTAGASPRVPISSNLPSSSTHASFTSTSPLSAPSSSPLTGIAKTTTAAATAITSMPPDATGSAVVVSKCPSLKGVQTPIFVLLIILTIAAVMLSLAVCRVKKRQNFCKQCKEVVRSQTLTKQTPTSHDYGAQFPPGPETQTGTTERKRGMATSAMGLNSHACDAPHGIPQRTSVGQKNLRQLDLRITPMALRAPQLNCERPEPDTTSLYTSCLVSDGELQRRHASISIASIIDKYAQIPDDNRYHNFFQVAENNRIPENSQNRACDGSSFGGFRSGSLWYRMQDNDPAATKGPIVPGPSWKYPQRNGPGDVADCSYGPLIDPYVEAREKQELYLGVEKIRSSGSASSSRPSLDVKYQEPWTQKSEHAREGQQTESSYSPTDSSHTSQPSLMTSSTSPWPAKTRNVDDLSPNTVSRPVRDNNVPSDTTQGSNDNLSRMLKRWALLDQQNIGLVDRVPFRSYSARERLHDHLNGKFKPYTLNVRRPISIPLPGTLSRLSPSGASGAETTDDALLLMPNQSQNNLTQEDQTSGSAHTEDCTTNGGYVESPDAEVDGLHSRDVFGRPCLQQRTYSESIYSRPTTLQPVPVDWRSGNEKYTGQGYSSSLRRYHQRSYGSSKAGPSQPTPPMPFINAAVNESCEDNTYNKLDSRPQIVQRKKSYSCQFYLGEPGTNHDNALGRHSRKMNALDDIDSNYDVGTPIDPGRTSFLRGFVDIYGGIRRRRRRKKKGKMPIVGECRESKTSFRDVKKFFQN</sequence>
<dbReference type="EMBL" id="JAEVHI010000005">
    <property type="protein sequence ID" value="KAG5291236.1"/>
    <property type="molecule type" value="Genomic_DNA"/>
</dbReference>
<reference evidence="3 4" key="1">
    <citation type="submission" date="2021-01" db="EMBL/GenBank/DDBJ databases">
        <title>Chromosome-level genome assembly of a human fungal pathogen reveals clustering of transcriptionally co-regulated genes.</title>
        <authorList>
            <person name="Voorhies M."/>
            <person name="Cohen S."/>
            <person name="Shea T.P."/>
            <person name="Petrus S."/>
            <person name="Munoz J.F."/>
            <person name="Poplawski S."/>
            <person name="Goldman W.E."/>
            <person name="Michael T."/>
            <person name="Cuomo C.A."/>
            <person name="Sil A."/>
            <person name="Beyhan S."/>
        </authorList>
    </citation>
    <scope>NUCLEOTIDE SEQUENCE [LARGE SCALE GENOMIC DNA]</scope>
    <source>
        <strain evidence="3 4">G184AR</strain>
    </source>
</reference>
<accession>A0A8H7YHH4</accession>
<feature type="compositionally biased region" description="Low complexity" evidence="1">
    <location>
        <begin position="411"/>
        <end position="424"/>
    </location>
</feature>
<keyword evidence="2" id="KW-0472">Membrane</keyword>
<feature type="region of interest" description="Disordered" evidence="1">
    <location>
        <begin position="635"/>
        <end position="661"/>
    </location>
</feature>
<organism evidence="3 4">
    <name type="scientific">Ajellomyces capsulatus</name>
    <name type="common">Darling's disease fungus</name>
    <name type="synonym">Histoplasma capsulatum</name>
    <dbReference type="NCBI Taxonomy" id="5037"/>
    <lineage>
        <taxon>Eukaryota</taxon>
        <taxon>Fungi</taxon>
        <taxon>Dikarya</taxon>
        <taxon>Ascomycota</taxon>
        <taxon>Pezizomycotina</taxon>
        <taxon>Eurotiomycetes</taxon>
        <taxon>Eurotiomycetidae</taxon>
        <taxon>Onygenales</taxon>
        <taxon>Ajellomycetaceae</taxon>
        <taxon>Histoplasma</taxon>
    </lineage>
</organism>
<feature type="region of interest" description="Disordered" evidence="1">
    <location>
        <begin position="559"/>
        <end position="587"/>
    </location>
</feature>